<accession>K1TFA9</accession>
<organism evidence="1">
    <name type="scientific">human gut metagenome</name>
    <dbReference type="NCBI Taxonomy" id="408170"/>
    <lineage>
        <taxon>unclassified sequences</taxon>
        <taxon>metagenomes</taxon>
        <taxon>organismal metagenomes</taxon>
    </lineage>
</organism>
<protein>
    <submittedName>
        <fullName evidence="1">Uncharacterized protein</fullName>
    </submittedName>
</protein>
<reference evidence="1" key="1">
    <citation type="journal article" date="2013" name="Environ. Microbiol.">
        <title>Microbiota from the distal guts of lean and obese adolescents exhibit partial functional redundancy besides clear differences in community structure.</title>
        <authorList>
            <person name="Ferrer M."/>
            <person name="Ruiz A."/>
            <person name="Lanza F."/>
            <person name="Haange S.B."/>
            <person name="Oberbach A."/>
            <person name="Till H."/>
            <person name="Bargiela R."/>
            <person name="Campoy C."/>
            <person name="Segura M.T."/>
            <person name="Richter M."/>
            <person name="von Bergen M."/>
            <person name="Seifert J."/>
            <person name="Suarez A."/>
        </authorList>
    </citation>
    <scope>NUCLEOTIDE SEQUENCE</scope>
</reference>
<name>K1TFA9_9ZZZZ</name>
<proteinExistence type="predicted"/>
<feature type="non-terminal residue" evidence="1">
    <location>
        <position position="1"/>
    </location>
</feature>
<evidence type="ECO:0000313" key="1">
    <source>
        <dbReference type="EMBL" id="EKC66114.1"/>
    </source>
</evidence>
<gene>
    <name evidence="1" type="ORF">OBE_06115</name>
</gene>
<comment type="caution">
    <text evidence="1">The sequence shown here is derived from an EMBL/GenBank/DDBJ whole genome shotgun (WGS) entry which is preliminary data.</text>
</comment>
<sequence>NSRLRIMEKEYVMQVAQTIKEQLVALTPMTVLMSWGIKEFAATLYRDLPALRIKVNGRLHAGYVIVALNGSDYYEVYLVKGMEVECVNEEVCFDELGDVIDRAIESGTDKAEYDKFCEQERQNLYVTVVTV</sequence>
<dbReference type="AlphaFoldDB" id="K1TFA9"/>
<dbReference type="EMBL" id="AJWZ01004195">
    <property type="protein sequence ID" value="EKC66114.1"/>
    <property type="molecule type" value="Genomic_DNA"/>
</dbReference>